<dbReference type="Gene3D" id="3.40.50.1110">
    <property type="entry name" value="SGNH hydrolase"/>
    <property type="match status" value="1"/>
</dbReference>
<sequence length="217" mass="23111">MEDECHGQNGTPPDGRPPMAWPIYVALGDSPGAGRHPETTWPAQLARTLTERTGRPCALTDLRAGPATVAQIIDDQFPAVPGLRADLVSVTVGLTDVQDPGFEECRFGSDLKWLFDGLAAMSATLLTCTLPGVAERLHVPAVLVPMIHDRMRAASEAIRAEASAHDALCVDAWSLPGMADPANYSENDLTSRGHRLLAGAFADLMTGPTLRARPGRP</sequence>
<dbReference type="InterPro" id="IPR013830">
    <property type="entry name" value="SGNH_hydro"/>
</dbReference>
<dbReference type="SUPFAM" id="SSF52266">
    <property type="entry name" value="SGNH hydrolase"/>
    <property type="match status" value="1"/>
</dbReference>
<evidence type="ECO:0000256" key="1">
    <source>
        <dbReference type="SAM" id="MobiDB-lite"/>
    </source>
</evidence>
<dbReference type="InterPro" id="IPR036514">
    <property type="entry name" value="SGNH_hydro_sf"/>
</dbReference>
<dbReference type="Pfam" id="PF13472">
    <property type="entry name" value="Lipase_GDSL_2"/>
    <property type="match status" value="1"/>
</dbReference>
<comment type="caution">
    <text evidence="3">The sequence shown here is derived from an EMBL/GenBank/DDBJ whole genome shotgun (WGS) entry which is preliminary data.</text>
</comment>
<protein>
    <recommendedName>
        <fullName evidence="2">SGNH hydrolase-type esterase domain-containing protein</fullName>
    </recommendedName>
</protein>
<organism evidence="3 4">
    <name type="scientific">Actinomadura fulvescens</name>
    <dbReference type="NCBI Taxonomy" id="46160"/>
    <lineage>
        <taxon>Bacteria</taxon>
        <taxon>Bacillati</taxon>
        <taxon>Actinomycetota</taxon>
        <taxon>Actinomycetes</taxon>
        <taxon>Streptosporangiales</taxon>
        <taxon>Thermomonosporaceae</taxon>
        <taxon>Actinomadura</taxon>
    </lineage>
</organism>
<dbReference type="EMBL" id="BAAATD010000006">
    <property type="protein sequence ID" value="GAA2609482.1"/>
    <property type="molecule type" value="Genomic_DNA"/>
</dbReference>
<reference evidence="4" key="1">
    <citation type="journal article" date="2019" name="Int. J. Syst. Evol. Microbiol.">
        <title>The Global Catalogue of Microorganisms (GCM) 10K type strain sequencing project: providing services to taxonomists for standard genome sequencing and annotation.</title>
        <authorList>
            <consortium name="The Broad Institute Genomics Platform"/>
            <consortium name="The Broad Institute Genome Sequencing Center for Infectious Disease"/>
            <person name="Wu L."/>
            <person name="Ma J."/>
        </authorList>
    </citation>
    <scope>NUCLEOTIDE SEQUENCE [LARGE SCALE GENOMIC DNA]</scope>
    <source>
        <strain evidence="4">JCM 6833</strain>
    </source>
</reference>
<evidence type="ECO:0000259" key="2">
    <source>
        <dbReference type="Pfam" id="PF13472"/>
    </source>
</evidence>
<feature type="region of interest" description="Disordered" evidence="1">
    <location>
        <begin position="1"/>
        <end position="21"/>
    </location>
</feature>
<proteinExistence type="predicted"/>
<dbReference type="Proteomes" id="UP001501509">
    <property type="component" value="Unassembled WGS sequence"/>
</dbReference>
<keyword evidence="4" id="KW-1185">Reference proteome</keyword>
<evidence type="ECO:0000313" key="4">
    <source>
        <dbReference type="Proteomes" id="UP001501509"/>
    </source>
</evidence>
<gene>
    <name evidence="3" type="ORF">GCM10010411_49690</name>
</gene>
<feature type="domain" description="SGNH hydrolase-type esterase" evidence="2">
    <location>
        <begin position="26"/>
        <end position="194"/>
    </location>
</feature>
<name>A0ABP6CFH7_9ACTN</name>
<evidence type="ECO:0000313" key="3">
    <source>
        <dbReference type="EMBL" id="GAA2609482.1"/>
    </source>
</evidence>
<accession>A0ABP6CFH7</accession>